<dbReference type="Pfam" id="PF13149">
    <property type="entry name" value="Mfa_like_1"/>
    <property type="match status" value="1"/>
</dbReference>
<name>A0A414G8C7_9BACE</name>
<dbReference type="Proteomes" id="UP000284495">
    <property type="component" value="Unassembled WGS sequence"/>
</dbReference>
<accession>A0A414G8C7</accession>
<protein>
    <submittedName>
        <fullName evidence="1">Uncharacterized protein</fullName>
    </submittedName>
</protein>
<dbReference type="InterPro" id="IPR025049">
    <property type="entry name" value="Mfa-like_1"/>
</dbReference>
<organism evidence="1 2">
    <name type="scientific">Bacteroides xylanisolvens</name>
    <dbReference type="NCBI Taxonomy" id="371601"/>
    <lineage>
        <taxon>Bacteria</taxon>
        <taxon>Pseudomonadati</taxon>
        <taxon>Bacteroidota</taxon>
        <taxon>Bacteroidia</taxon>
        <taxon>Bacteroidales</taxon>
        <taxon>Bacteroidaceae</taxon>
        <taxon>Bacteroides</taxon>
    </lineage>
</organism>
<gene>
    <name evidence="1" type="ORF">DW027_03120</name>
</gene>
<dbReference type="AlphaFoldDB" id="A0A414G8C7"/>
<comment type="caution">
    <text evidence="1">The sequence shown here is derived from an EMBL/GenBank/DDBJ whole genome shotgun (WGS) entry which is preliminary data.</text>
</comment>
<dbReference type="EMBL" id="QROO01000003">
    <property type="protein sequence ID" value="RHL40859.1"/>
    <property type="molecule type" value="Genomic_DNA"/>
</dbReference>
<dbReference type="Gene3D" id="2.60.40.2630">
    <property type="match status" value="1"/>
</dbReference>
<evidence type="ECO:0000313" key="2">
    <source>
        <dbReference type="Proteomes" id="UP000284495"/>
    </source>
</evidence>
<reference evidence="1 2" key="1">
    <citation type="submission" date="2018-08" db="EMBL/GenBank/DDBJ databases">
        <title>A genome reference for cultivated species of the human gut microbiota.</title>
        <authorList>
            <person name="Zou Y."/>
            <person name="Xue W."/>
            <person name="Luo G."/>
        </authorList>
    </citation>
    <scope>NUCLEOTIDE SEQUENCE [LARGE SCALE GENOMIC DNA]</scope>
    <source>
        <strain evidence="1 2">AF38-2</strain>
    </source>
</reference>
<sequence length="401" mass="43253">MKKNYLLAMLAAGLLASCSSGFEENLEGTSPVTPGNTDANDNELMEIRLGNGGLMKAAVSRAALTPDTWVGTTIGIFALNKLDDPVTHAKPVWDDGDVTTTDLRDCLLKNVSGEIVTQSSTNEPDKQGISFGANKYYYPRASSKAYSFYGYYPRKETLAPDIWEFGTDHISCQYTMSGVDDIIWGKAFVADAATVDGKTYDGYNAAYFRKVLPTPANPTIEFKHLLTQLKFYLKKGDEYTAEKCGVTAIKVVSVPKNGSLMIASQIAENPEGKMIWKETVEAADGSLSLNENPVAANITDVSAYSGASITLGADETNAKEVENSTIMLPAGFKTLKLAITLQDGDKTTTTNATISPDIADGTFFKEGFAYKVILTINGPKEIQVDATLKAWETGKDIGVEI</sequence>
<evidence type="ECO:0000313" key="1">
    <source>
        <dbReference type="EMBL" id="RHL40859.1"/>
    </source>
</evidence>
<proteinExistence type="predicted"/>
<dbReference type="RefSeq" id="WP_118196177.1">
    <property type="nucleotide sequence ID" value="NZ_JAHOFO010000051.1"/>
</dbReference>